<dbReference type="EMBL" id="MECQ01000001">
    <property type="protein sequence ID" value="ODV56302.1"/>
    <property type="molecule type" value="Genomic_DNA"/>
</dbReference>
<comment type="caution">
    <text evidence="1">The sequence shown here is derived from an EMBL/GenBank/DDBJ whole genome shotgun (WGS) entry which is preliminary data.</text>
</comment>
<sequence>MKHSIFVLALVFLLTGCNEEMKNEPVPPIVQDQVSLLTYFPPDGSIAYFQGEGNEFASFTLQTTYMDTQHIAQVEDNGGVTLLKIYRITDSKIELVYREPVDSNPSLPSTTEVAAYPVLETILQQPIQVGTSFQGWTIQSTTAQVDTGTKVYTNVIQLTRTEDKFITTKYFAQRVGLIKIEDTMASDQEQPFIVTSTLQKIE</sequence>
<evidence type="ECO:0000313" key="2">
    <source>
        <dbReference type="Proteomes" id="UP000094784"/>
    </source>
</evidence>
<dbReference type="PROSITE" id="PS51257">
    <property type="entry name" value="PROKAR_LIPOPROTEIN"/>
    <property type="match status" value="1"/>
</dbReference>
<name>A0A1E4R753_9BACI</name>
<dbReference type="AlphaFoldDB" id="A0A1E4R753"/>
<gene>
    <name evidence="1" type="ORF">BG258_10510</name>
</gene>
<reference evidence="1 2" key="1">
    <citation type="submission" date="2016-09" db="EMBL/GenBank/DDBJ databases">
        <title>Draft genome sequence of the soil isolate, Lysinibacillus fusiformis M5, a potential hypoxanthine producer.</title>
        <authorList>
            <person name="Gallegos-Monterrosa R."/>
            <person name="Maroti G."/>
            <person name="Balint B."/>
            <person name="Kovacs A.T."/>
        </authorList>
    </citation>
    <scope>NUCLEOTIDE SEQUENCE [LARGE SCALE GENOMIC DNA]</scope>
    <source>
        <strain evidence="1 2">M5</strain>
    </source>
</reference>
<evidence type="ECO:0008006" key="3">
    <source>
        <dbReference type="Google" id="ProtNLM"/>
    </source>
</evidence>
<protein>
    <recommendedName>
        <fullName evidence="3">Lipoprotein</fullName>
    </recommendedName>
</protein>
<evidence type="ECO:0000313" key="1">
    <source>
        <dbReference type="EMBL" id="ODV56302.1"/>
    </source>
</evidence>
<proteinExistence type="predicted"/>
<dbReference type="OrthoDB" id="2870421at2"/>
<accession>A0A1E4R753</accession>
<dbReference type="RefSeq" id="WP_069481298.1">
    <property type="nucleotide sequence ID" value="NZ_KV766182.1"/>
</dbReference>
<organism evidence="1 2">
    <name type="scientific">Lysinibacillus fusiformis</name>
    <dbReference type="NCBI Taxonomy" id="28031"/>
    <lineage>
        <taxon>Bacteria</taxon>
        <taxon>Bacillati</taxon>
        <taxon>Bacillota</taxon>
        <taxon>Bacilli</taxon>
        <taxon>Bacillales</taxon>
        <taxon>Bacillaceae</taxon>
        <taxon>Lysinibacillus</taxon>
    </lineage>
</organism>
<dbReference type="Proteomes" id="UP000094784">
    <property type="component" value="Unassembled WGS sequence"/>
</dbReference>